<dbReference type="AlphaFoldDB" id="A5YT34"/>
<dbReference type="EMBL" id="EF584001">
    <property type="protein sequence ID" value="ABQ76141.1"/>
    <property type="molecule type" value="Genomic_DNA"/>
</dbReference>
<sequence>MSIVTNQKMNRRGLLRVLAGTAISSGILFTAGCSENTASFDPVSETIQLGTSTPVSLDTDLHVTTPIVSSTHDSEEFESEVTKRASVLVHDYVTWQLRDQGLRESGISPERTRLRTDKIDTNAHTDEFKRAIPLAVVVNHRYHYANDGELTHHPTVDFDTLLSQLPRSVTVAVSESVHFGEYEVVLPVAGHRYWTQNT</sequence>
<name>A5YT34_9EURY</name>
<evidence type="ECO:0000313" key="1">
    <source>
        <dbReference type="EMBL" id="ABQ76141.1"/>
    </source>
</evidence>
<proteinExistence type="predicted"/>
<accession>A5YT34</accession>
<organism evidence="1">
    <name type="scientific">uncultured haloarchaeon</name>
    <dbReference type="NCBI Taxonomy" id="160804"/>
    <lineage>
        <taxon>Archaea</taxon>
        <taxon>Methanobacteriati</taxon>
        <taxon>Methanobacteriota</taxon>
        <taxon>Stenosarchaea group</taxon>
        <taxon>Halobacteria</taxon>
        <taxon>Halobacteriales</taxon>
        <taxon>Halobacteriaceae</taxon>
        <taxon>environmental samples</taxon>
    </lineage>
</organism>
<protein>
    <submittedName>
        <fullName evidence="1">Uncharacterized protein</fullName>
    </submittedName>
</protein>
<reference evidence="1" key="1">
    <citation type="journal article" date="2007" name="ISME J.">
        <title>Genomic plasticity in prokaryotes: the case of the square haloarchaeon.</title>
        <authorList>
            <person name="Cuadros-Orellana S."/>
            <person name="Martin-Cuadrado A.B."/>
            <person name="Legault B."/>
            <person name="D'Auria G."/>
            <person name="Zhaxybayeva O."/>
            <person name="Papke R.T."/>
            <person name="Rodriguez-Valera F."/>
        </authorList>
    </citation>
    <scope>NUCLEOTIDE SEQUENCE</scope>
</reference>